<feature type="transmembrane region" description="Helical" evidence="1">
    <location>
        <begin position="76"/>
        <end position="94"/>
    </location>
</feature>
<keyword evidence="1" id="KW-0812">Transmembrane</keyword>
<feature type="transmembrane region" description="Helical" evidence="1">
    <location>
        <begin position="189"/>
        <end position="217"/>
    </location>
</feature>
<organism evidence="2 3">
    <name type="scientific">Thauera terpenica 58Eu</name>
    <dbReference type="NCBI Taxonomy" id="1348657"/>
    <lineage>
        <taxon>Bacteria</taxon>
        <taxon>Pseudomonadati</taxon>
        <taxon>Pseudomonadota</taxon>
        <taxon>Betaproteobacteria</taxon>
        <taxon>Rhodocyclales</taxon>
        <taxon>Zoogloeaceae</taxon>
        <taxon>Thauera</taxon>
    </lineage>
</organism>
<evidence type="ECO:0008006" key="4">
    <source>
        <dbReference type="Google" id="ProtNLM"/>
    </source>
</evidence>
<feature type="transmembrane region" description="Helical" evidence="1">
    <location>
        <begin position="114"/>
        <end position="132"/>
    </location>
</feature>
<sequence>MKIFALLPWIDWLALVAFLALWVGYGRFSRELGKRRPSLASTTDRYRVYWMREAAARDPRMLDGLINQALSQTPSFFSSTSILVIGGLFALLGTADKATEIVSEIPFAQATSSFIFEFKVLVLIGIFVFAFFRFSWCMRQYTIVALVIGAMPPPGDFVSGKFDLRTYADRAAEMVKAAAESFHDGLRAYYFSFAAMAWFLSPLAMLVASLVVVVVLYGREFHGDVLKILGEDKKPLA</sequence>
<reference evidence="2 3" key="1">
    <citation type="submission" date="2013-06" db="EMBL/GenBank/DDBJ databases">
        <title>Draft genome sequence of Thauera terpenica.</title>
        <authorList>
            <person name="Liu B."/>
            <person name="Frostegard A.H."/>
            <person name="Shapleigh J.P."/>
        </authorList>
    </citation>
    <scope>NUCLEOTIDE SEQUENCE [LARGE SCALE GENOMIC DNA]</scope>
    <source>
        <strain evidence="2 3">58Eu</strain>
    </source>
</reference>
<dbReference type="OrthoDB" id="8524743at2"/>
<dbReference type="PANTHER" id="PTHR31881:SF6">
    <property type="entry name" value="OS09G0494600 PROTEIN"/>
    <property type="match status" value="1"/>
</dbReference>
<accession>S9ZL87</accession>
<dbReference type="AlphaFoldDB" id="S9ZL87"/>
<gene>
    <name evidence="2" type="ORF">M622_06605</name>
</gene>
<comment type="caution">
    <text evidence="2">The sequence shown here is derived from an EMBL/GenBank/DDBJ whole genome shotgun (WGS) entry which is preliminary data.</text>
</comment>
<dbReference type="eggNOG" id="COG3821">
    <property type="taxonomic scope" value="Bacteria"/>
</dbReference>
<dbReference type="InterPro" id="IPR006747">
    <property type="entry name" value="DUF599"/>
</dbReference>
<dbReference type="PATRIC" id="fig|1348657.5.peg.3307"/>
<dbReference type="Pfam" id="PF04654">
    <property type="entry name" value="DUF599"/>
    <property type="match status" value="1"/>
</dbReference>
<protein>
    <recommendedName>
        <fullName evidence="4">DUF599 domain-containing protein</fullName>
    </recommendedName>
</protein>
<dbReference type="Proteomes" id="UP000015455">
    <property type="component" value="Unassembled WGS sequence"/>
</dbReference>
<dbReference type="STRING" id="1348657.M622_06605"/>
<dbReference type="PANTHER" id="PTHR31881">
    <property type="match status" value="1"/>
</dbReference>
<keyword evidence="3" id="KW-1185">Reference proteome</keyword>
<evidence type="ECO:0000313" key="2">
    <source>
        <dbReference type="EMBL" id="EPZ14242.1"/>
    </source>
</evidence>
<dbReference type="EMBL" id="ATJV01000092">
    <property type="protein sequence ID" value="EPZ14242.1"/>
    <property type="molecule type" value="Genomic_DNA"/>
</dbReference>
<evidence type="ECO:0000313" key="3">
    <source>
        <dbReference type="Proteomes" id="UP000015455"/>
    </source>
</evidence>
<dbReference type="RefSeq" id="WP_021250699.1">
    <property type="nucleotide sequence ID" value="NZ_ATJV01000092.1"/>
</dbReference>
<feature type="transmembrane region" description="Helical" evidence="1">
    <location>
        <begin position="6"/>
        <end position="25"/>
    </location>
</feature>
<keyword evidence="1" id="KW-1133">Transmembrane helix</keyword>
<name>S9ZL87_9RHOO</name>
<evidence type="ECO:0000256" key="1">
    <source>
        <dbReference type="SAM" id="Phobius"/>
    </source>
</evidence>
<keyword evidence="1" id="KW-0472">Membrane</keyword>
<proteinExistence type="predicted"/>